<dbReference type="PANTHER" id="PTHR46766:SF1">
    <property type="entry name" value="GLUTAMINE-RICH PROTEIN 2"/>
    <property type="match status" value="1"/>
</dbReference>
<feature type="domain" description="PPE" evidence="2">
    <location>
        <begin position="2"/>
        <end position="166"/>
    </location>
</feature>
<protein>
    <submittedName>
        <fullName evidence="3">PPE family protein</fullName>
    </submittedName>
</protein>
<evidence type="ECO:0000259" key="2">
    <source>
        <dbReference type="Pfam" id="PF00823"/>
    </source>
</evidence>
<comment type="similarity">
    <text evidence="1">Belongs to the mycobacterial PPE family.</text>
</comment>
<organism evidence="3 4">
    <name type="scientific">Mycobacterium ulcerans</name>
    <dbReference type="NCBI Taxonomy" id="1809"/>
    <lineage>
        <taxon>Bacteria</taxon>
        <taxon>Bacillati</taxon>
        <taxon>Actinomycetota</taxon>
        <taxon>Actinomycetes</taxon>
        <taxon>Mycobacteriales</taxon>
        <taxon>Mycobacteriaceae</taxon>
        <taxon>Mycobacterium</taxon>
        <taxon>Mycobacterium ulcerans group</taxon>
    </lineage>
</organism>
<keyword evidence="4" id="KW-1185">Reference proteome</keyword>
<evidence type="ECO:0000313" key="3">
    <source>
        <dbReference type="EMBL" id="ULP52025.2"/>
    </source>
</evidence>
<name>A0ABY3V6V7_MYCUL</name>
<dbReference type="InterPro" id="IPR038332">
    <property type="entry name" value="PPE_sf"/>
</dbReference>
<dbReference type="PANTHER" id="PTHR46766">
    <property type="entry name" value="GLUTAMINE-RICH PROTEIN 2"/>
    <property type="match status" value="1"/>
</dbReference>
<sequence length="304" mass="30445">MNFLVDPPELTSARIYSGPGSGQMFSAAQAWNGLAAELRLAASSFESVTANLMAGAWQGAWATAMAAVATPHAGLLQGLAGQAEQAAAQARVVASAFEAVRAATVHPALVAANRAQFVSLALSNIFGQNAPAIAAVETDYEEMWAQDVTAMVGYHSTSSAAAEQLTPFHRMLAGLSGRSVSSAVAGGSLGGFVIPGLSIGNRGLLNLGLGNAGNLNLGWGNAGNLNLGSGNTGGINLGSGNTGSFNPGWGNAGKLNLGSGNIGNMNLGSGNTGILNVGWAPALLISGLVSWVDDLWCRAIGAGV</sequence>
<dbReference type="Gene3D" id="1.20.1260.20">
    <property type="entry name" value="PPE superfamily"/>
    <property type="match status" value="1"/>
</dbReference>
<dbReference type="Pfam" id="PF01469">
    <property type="entry name" value="Pentapeptide_2"/>
    <property type="match status" value="2"/>
</dbReference>
<reference evidence="3" key="1">
    <citation type="submission" date="2022-08" db="EMBL/GenBank/DDBJ databases">
        <title>Whole genome sequencing of non-tuberculosis mycobacteria type-strains.</title>
        <authorList>
            <person name="Igarashi Y."/>
            <person name="Osugi A."/>
            <person name="Mitarai S."/>
        </authorList>
    </citation>
    <scope>NUCLEOTIDE SEQUENCE</scope>
    <source>
        <strain evidence="3">ATCC 19423</strain>
    </source>
</reference>
<dbReference type="RefSeq" id="WP_240273055.1">
    <property type="nucleotide sequence ID" value="NZ_CP085200.1"/>
</dbReference>
<dbReference type="InterPro" id="IPR002989">
    <property type="entry name" value="Mycobac_pentapep"/>
</dbReference>
<accession>A0ABY3V6V7</accession>
<gene>
    <name evidence="3" type="ORF">MJO63_00485</name>
</gene>
<dbReference type="InterPro" id="IPR000030">
    <property type="entry name" value="PPE_dom"/>
</dbReference>
<evidence type="ECO:0000256" key="1">
    <source>
        <dbReference type="ARBA" id="ARBA00010652"/>
    </source>
</evidence>
<dbReference type="Pfam" id="PF00823">
    <property type="entry name" value="PPE"/>
    <property type="match status" value="1"/>
</dbReference>
<evidence type="ECO:0000313" key="4">
    <source>
        <dbReference type="Proteomes" id="UP001055253"/>
    </source>
</evidence>
<proteinExistence type="inferred from homology"/>
<dbReference type="EMBL" id="CP092429">
    <property type="protein sequence ID" value="ULP52025.2"/>
    <property type="molecule type" value="Genomic_DNA"/>
</dbReference>
<dbReference type="Proteomes" id="UP001055253">
    <property type="component" value="Chromosome"/>
</dbReference>
<dbReference type="SUPFAM" id="SSF140459">
    <property type="entry name" value="PE/PPE dimer-like"/>
    <property type="match status" value="1"/>
</dbReference>